<organism evidence="4 5">
    <name type="scientific">Corynascus novoguineensis</name>
    <dbReference type="NCBI Taxonomy" id="1126955"/>
    <lineage>
        <taxon>Eukaryota</taxon>
        <taxon>Fungi</taxon>
        <taxon>Dikarya</taxon>
        <taxon>Ascomycota</taxon>
        <taxon>Pezizomycotina</taxon>
        <taxon>Sordariomycetes</taxon>
        <taxon>Sordariomycetidae</taxon>
        <taxon>Sordariales</taxon>
        <taxon>Chaetomiaceae</taxon>
        <taxon>Corynascus</taxon>
    </lineage>
</organism>
<dbReference type="AlphaFoldDB" id="A0AAN7CU38"/>
<keyword evidence="5" id="KW-1185">Reference proteome</keyword>
<sequence>MKAFLERMDTEPDTQPDAPNTQTQTQATKPERRTTEEEAESESQRIDTLLAGYLTLLDEYTALRTDLTALQARIFQDLARANFAGAAERGVRHYGRDYYDERMQAGRRVHVRIPVQGSGGNGLSGDGGRNKTKRERETTSPIGLEEDVAARRVNSRSDGVNGEERRGGEEGGGWNGPVFSVEVYPPPGGEEGQESENSVEQPEGKEFSADEEGSSGARGKEINAINGGGEQDGSLTTSETDDDDVKRKPKPKPADPLRWFGILTPLPLRQAQSNAIRAVEEIIPRLATLSAKMAGVELEVRRARKRRAKAEKAEERRLAELGDKMAKVNVAA</sequence>
<dbReference type="PANTHER" id="PTHR31996">
    <property type="entry name" value="COILED-COIL DOMAIN-CONTAINING PROTEIN 115"/>
    <property type="match status" value="1"/>
</dbReference>
<feature type="compositionally biased region" description="Gly residues" evidence="3">
    <location>
        <begin position="117"/>
        <end position="127"/>
    </location>
</feature>
<feature type="compositionally biased region" description="Basic and acidic residues" evidence="3">
    <location>
        <begin position="1"/>
        <end position="10"/>
    </location>
</feature>
<dbReference type="InterPro" id="IPR040357">
    <property type="entry name" value="Vma22/CCDC115"/>
</dbReference>
<dbReference type="EMBL" id="MU857638">
    <property type="protein sequence ID" value="KAK4248379.1"/>
    <property type="molecule type" value="Genomic_DNA"/>
</dbReference>
<dbReference type="Proteomes" id="UP001303647">
    <property type="component" value="Unassembled WGS sequence"/>
</dbReference>
<evidence type="ECO:0000256" key="1">
    <source>
        <dbReference type="ARBA" id="ARBA00093634"/>
    </source>
</evidence>
<feature type="region of interest" description="Disordered" evidence="3">
    <location>
        <begin position="1"/>
        <end position="44"/>
    </location>
</feature>
<evidence type="ECO:0000256" key="2">
    <source>
        <dbReference type="SAM" id="Coils"/>
    </source>
</evidence>
<evidence type="ECO:0000313" key="5">
    <source>
        <dbReference type="Proteomes" id="UP001303647"/>
    </source>
</evidence>
<feature type="compositionally biased region" description="Polar residues" evidence="3">
    <location>
        <begin position="17"/>
        <end position="28"/>
    </location>
</feature>
<accession>A0AAN7CU38</accession>
<dbReference type="GO" id="GO:1990871">
    <property type="term" value="C:Vma12-Vma22 assembly complex"/>
    <property type="evidence" value="ECO:0007669"/>
    <property type="project" value="TreeGrafter"/>
</dbReference>
<dbReference type="Pfam" id="PF21730">
    <property type="entry name" value="Vma22_CCDC115"/>
    <property type="match status" value="2"/>
</dbReference>
<proteinExistence type="predicted"/>
<reference evidence="4" key="1">
    <citation type="journal article" date="2023" name="Mol. Phylogenet. Evol.">
        <title>Genome-scale phylogeny and comparative genomics of the fungal order Sordariales.</title>
        <authorList>
            <person name="Hensen N."/>
            <person name="Bonometti L."/>
            <person name="Westerberg I."/>
            <person name="Brannstrom I.O."/>
            <person name="Guillou S."/>
            <person name="Cros-Aarteil S."/>
            <person name="Calhoun S."/>
            <person name="Haridas S."/>
            <person name="Kuo A."/>
            <person name="Mondo S."/>
            <person name="Pangilinan J."/>
            <person name="Riley R."/>
            <person name="LaButti K."/>
            <person name="Andreopoulos B."/>
            <person name="Lipzen A."/>
            <person name="Chen C."/>
            <person name="Yan M."/>
            <person name="Daum C."/>
            <person name="Ng V."/>
            <person name="Clum A."/>
            <person name="Steindorff A."/>
            <person name="Ohm R.A."/>
            <person name="Martin F."/>
            <person name="Silar P."/>
            <person name="Natvig D.O."/>
            <person name="Lalanne C."/>
            <person name="Gautier V."/>
            <person name="Ament-Velasquez S.L."/>
            <person name="Kruys A."/>
            <person name="Hutchinson M.I."/>
            <person name="Powell A.J."/>
            <person name="Barry K."/>
            <person name="Miller A.N."/>
            <person name="Grigoriev I.V."/>
            <person name="Debuchy R."/>
            <person name="Gladieux P."/>
            <person name="Hiltunen Thoren M."/>
            <person name="Johannesson H."/>
        </authorList>
    </citation>
    <scope>NUCLEOTIDE SEQUENCE</scope>
    <source>
        <strain evidence="4">CBS 359.72</strain>
    </source>
</reference>
<evidence type="ECO:0000313" key="4">
    <source>
        <dbReference type="EMBL" id="KAK4248379.1"/>
    </source>
</evidence>
<keyword evidence="2" id="KW-0175">Coiled coil</keyword>
<reference evidence="4" key="2">
    <citation type="submission" date="2023-05" db="EMBL/GenBank/DDBJ databases">
        <authorList>
            <consortium name="Lawrence Berkeley National Laboratory"/>
            <person name="Steindorff A."/>
            <person name="Hensen N."/>
            <person name="Bonometti L."/>
            <person name="Westerberg I."/>
            <person name="Brannstrom I.O."/>
            <person name="Guillou S."/>
            <person name="Cros-Aarteil S."/>
            <person name="Calhoun S."/>
            <person name="Haridas S."/>
            <person name="Kuo A."/>
            <person name="Mondo S."/>
            <person name="Pangilinan J."/>
            <person name="Riley R."/>
            <person name="Labutti K."/>
            <person name="Andreopoulos B."/>
            <person name="Lipzen A."/>
            <person name="Chen C."/>
            <person name="Yanf M."/>
            <person name="Daum C."/>
            <person name="Ng V."/>
            <person name="Clum A."/>
            <person name="Ohm R."/>
            <person name="Martin F."/>
            <person name="Silar P."/>
            <person name="Natvig D."/>
            <person name="Lalanne C."/>
            <person name="Gautier V."/>
            <person name="Ament-Velasquez S.L."/>
            <person name="Kruys A."/>
            <person name="Hutchinson M.I."/>
            <person name="Powell A.J."/>
            <person name="Barry K."/>
            <person name="Miller A.N."/>
            <person name="Grigoriev I.V."/>
            <person name="Debuchy R."/>
            <person name="Gladieux P."/>
            <person name="Thoren M.H."/>
            <person name="Johannesson H."/>
        </authorList>
    </citation>
    <scope>NUCLEOTIDE SEQUENCE</scope>
    <source>
        <strain evidence="4">CBS 359.72</strain>
    </source>
</reference>
<feature type="region of interest" description="Disordered" evidence="3">
    <location>
        <begin position="114"/>
        <end position="258"/>
    </location>
</feature>
<dbReference type="GO" id="GO:0070072">
    <property type="term" value="P:vacuolar proton-transporting V-type ATPase complex assembly"/>
    <property type="evidence" value="ECO:0007669"/>
    <property type="project" value="InterPro"/>
</dbReference>
<dbReference type="PANTHER" id="PTHR31996:SF2">
    <property type="entry name" value="COILED-COIL DOMAIN-CONTAINING PROTEIN 115"/>
    <property type="match status" value="1"/>
</dbReference>
<comment type="caution">
    <text evidence="4">The sequence shown here is derived from an EMBL/GenBank/DDBJ whole genome shotgun (WGS) entry which is preliminary data.</text>
</comment>
<evidence type="ECO:0000256" key="3">
    <source>
        <dbReference type="SAM" id="MobiDB-lite"/>
    </source>
</evidence>
<dbReference type="GO" id="GO:0051082">
    <property type="term" value="F:unfolded protein binding"/>
    <property type="evidence" value="ECO:0007669"/>
    <property type="project" value="TreeGrafter"/>
</dbReference>
<protein>
    <recommendedName>
        <fullName evidence="1">Vacuolar ATPase assembly protein VMA22</fullName>
    </recommendedName>
</protein>
<name>A0AAN7CU38_9PEZI</name>
<gene>
    <name evidence="4" type="ORF">C7999DRAFT_40389</name>
</gene>
<feature type="coiled-coil region" evidence="2">
    <location>
        <begin position="286"/>
        <end position="313"/>
    </location>
</feature>